<protein>
    <recommendedName>
        <fullName evidence="5">Luciferase-like domain-containing protein</fullName>
    </recommendedName>
</protein>
<gene>
    <name evidence="6" type="ORF">METZ01_LOCUS2587</name>
</gene>
<dbReference type="InterPro" id="IPR011251">
    <property type="entry name" value="Luciferase-like_dom"/>
</dbReference>
<dbReference type="InterPro" id="IPR036661">
    <property type="entry name" value="Luciferase-like_sf"/>
</dbReference>
<sequence>VKFNLFMYCTTGRRDELEAGLAGLNNDYYQRMLTEIADIARYADENGWYGLGHPEHHLQIEGFEASNDLGLMASWIANATEHLKVISCGFVSTTHNPLRVAEQISTLDHMTGGRLGIGIVRGYQHRWVDQLKIRPDLAAVGHWNKDSDVDDYNRRFFTEFVEVVMTALTKPTFSYEGEFWKFPNDNLNPHLQTVYSDYGAGVDPDMTIREIGIAPRPLQNPHPPLYGGFTMSMKTALFWAKYGGTPIVLSDKLDFCKSLWSAYREEAAGHHIEKPVGQEAAWGGIAVCAATDSDAQQQFQDMEWFWGKWGNQFGQGLPLKLVGSPDTISRQIEAAHQELGFDEIFLLIPQGIHSSEQIIESLDLITQHVMPRFS</sequence>
<reference evidence="6" key="1">
    <citation type="submission" date="2018-05" db="EMBL/GenBank/DDBJ databases">
        <authorList>
            <person name="Lanie J.A."/>
            <person name="Ng W.-L."/>
            <person name="Kazmierczak K.M."/>
            <person name="Andrzejewski T.M."/>
            <person name="Davidsen T.M."/>
            <person name="Wayne K.J."/>
            <person name="Tettelin H."/>
            <person name="Glass J.I."/>
            <person name="Rusch D."/>
            <person name="Podicherti R."/>
            <person name="Tsui H.-C.T."/>
            <person name="Winkler M.E."/>
        </authorList>
    </citation>
    <scope>NUCLEOTIDE SEQUENCE</scope>
</reference>
<dbReference type="GO" id="GO:0016705">
    <property type="term" value="F:oxidoreductase activity, acting on paired donors, with incorporation or reduction of molecular oxygen"/>
    <property type="evidence" value="ECO:0007669"/>
    <property type="project" value="InterPro"/>
</dbReference>
<dbReference type="InterPro" id="IPR050172">
    <property type="entry name" value="SsuD_RutA_monooxygenase"/>
</dbReference>
<dbReference type="EMBL" id="UINC01000133">
    <property type="protein sequence ID" value="SUZ49733.1"/>
    <property type="molecule type" value="Genomic_DNA"/>
</dbReference>
<organism evidence="6">
    <name type="scientific">marine metagenome</name>
    <dbReference type="NCBI Taxonomy" id="408172"/>
    <lineage>
        <taxon>unclassified sequences</taxon>
        <taxon>metagenomes</taxon>
        <taxon>ecological metagenomes</taxon>
    </lineage>
</organism>
<dbReference type="AlphaFoldDB" id="A0A381N825"/>
<evidence type="ECO:0000259" key="5">
    <source>
        <dbReference type="Pfam" id="PF00296"/>
    </source>
</evidence>
<evidence type="ECO:0000256" key="3">
    <source>
        <dbReference type="ARBA" id="ARBA00023002"/>
    </source>
</evidence>
<keyword evidence="3" id="KW-0560">Oxidoreductase</keyword>
<dbReference type="GO" id="GO:0004497">
    <property type="term" value="F:monooxygenase activity"/>
    <property type="evidence" value="ECO:0007669"/>
    <property type="project" value="UniProtKB-KW"/>
</dbReference>
<accession>A0A381N825</accession>
<evidence type="ECO:0000313" key="6">
    <source>
        <dbReference type="EMBL" id="SUZ49733.1"/>
    </source>
</evidence>
<name>A0A381N825_9ZZZZ</name>
<dbReference type="Gene3D" id="3.20.20.30">
    <property type="entry name" value="Luciferase-like domain"/>
    <property type="match status" value="1"/>
</dbReference>
<dbReference type="PANTHER" id="PTHR42847:SF4">
    <property type="entry name" value="ALKANESULFONATE MONOOXYGENASE-RELATED"/>
    <property type="match status" value="1"/>
</dbReference>
<evidence type="ECO:0000256" key="2">
    <source>
        <dbReference type="ARBA" id="ARBA00022643"/>
    </source>
</evidence>
<dbReference type="PANTHER" id="PTHR42847">
    <property type="entry name" value="ALKANESULFONATE MONOOXYGENASE"/>
    <property type="match status" value="1"/>
</dbReference>
<proteinExistence type="predicted"/>
<evidence type="ECO:0000256" key="1">
    <source>
        <dbReference type="ARBA" id="ARBA00022630"/>
    </source>
</evidence>
<keyword evidence="2" id="KW-0288">FMN</keyword>
<feature type="non-terminal residue" evidence="6">
    <location>
        <position position="1"/>
    </location>
</feature>
<feature type="domain" description="Luciferase-like" evidence="5">
    <location>
        <begin position="31"/>
        <end position="306"/>
    </location>
</feature>
<dbReference type="Pfam" id="PF00296">
    <property type="entry name" value="Bac_luciferase"/>
    <property type="match status" value="1"/>
</dbReference>
<keyword evidence="4" id="KW-0503">Monooxygenase</keyword>
<keyword evidence="1" id="KW-0285">Flavoprotein</keyword>
<evidence type="ECO:0000256" key="4">
    <source>
        <dbReference type="ARBA" id="ARBA00023033"/>
    </source>
</evidence>
<dbReference type="SUPFAM" id="SSF51679">
    <property type="entry name" value="Bacterial luciferase-like"/>
    <property type="match status" value="1"/>
</dbReference>